<dbReference type="Proteomes" id="UP000474296">
    <property type="component" value="Unassembled WGS sequence"/>
</dbReference>
<dbReference type="EMBL" id="JAABOQ010000004">
    <property type="protein sequence ID" value="NER17613.1"/>
    <property type="molecule type" value="Genomic_DNA"/>
</dbReference>
<reference evidence="2 3" key="1">
    <citation type="submission" date="2020-01" db="EMBL/GenBank/DDBJ databases">
        <title>Spongiivirga citrea KCTC 32990T.</title>
        <authorList>
            <person name="Wang G."/>
        </authorList>
    </citation>
    <scope>NUCLEOTIDE SEQUENCE [LARGE SCALE GENOMIC DNA]</scope>
    <source>
        <strain evidence="2 3">KCTC 32990</strain>
    </source>
</reference>
<protein>
    <submittedName>
        <fullName evidence="2">Uncharacterized protein</fullName>
    </submittedName>
</protein>
<sequence length="151" mass="17502">MSTQTEIKLSSNWTNVGLYGGSLLVLFMIPILIFATKEQEFHMGMLLAGIIFLALIGFLIYLFIYTCDARIIEDKIILKKQFRRAKSYSFDRIGYPTSFQLKRTKYITVEMKNDDNSTEKYLIMNSKSLLSFENKDAEQALISLRNSTRKK</sequence>
<accession>A0A6M0CKU9</accession>
<feature type="transmembrane region" description="Helical" evidence="1">
    <location>
        <begin position="16"/>
        <end position="34"/>
    </location>
</feature>
<keyword evidence="1" id="KW-0472">Membrane</keyword>
<dbReference type="AlphaFoldDB" id="A0A6M0CKU9"/>
<comment type="caution">
    <text evidence="2">The sequence shown here is derived from an EMBL/GenBank/DDBJ whole genome shotgun (WGS) entry which is preliminary data.</text>
</comment>
<evidence type="ECO:0000313" key="3">
    <source>
        <dbReference type="Proteomes" id="UP000474296"/>
    </source>
</evidence>
<feature type="transmembrane region" description="Helical" evidence="1">
    <location>
        <begin position="46"/>
        <end position="65"/>
    </location>
</feature>
<dbReference type="RefSeq" id="WP_164032290.1">
    <property type="nucleotide sequence ID" value="NZ_JAABOQ010000004.1"/>
</dbReference>
<evidence type="ECO:0000313" key="2">
    <source>
        <dbReference type="EMBL" id="NER17613.1"/>
    </source>
</evidence>
<name>A0A6M0CKU9_9FLAO</name>
<proteinExistence type="predicted"/>
<keyword evidence="3" id="KW-1185">Reference proteome</keyword>
<gene>
    <name evidence="2" type="ORF">GWK10_10350</name>
</gene>
<evidence type="ECO:0000256" key="1">
    <source>
        <dbReference type="SAM" id="Phobius"/>
    </source>
</evidence>
<organism evidence="2 3">
    <name type="scientific">Spongiivirga citrea</name>
    <dbReference type="NCBI Taxonomy" id="1481457"/>
    <lineage>
        <taxon>Bacteria</taxon>
        <taxon>Pseudomonadati</taxon>
        <taxon>Bacteroidota</taxon>
        <taxon>Flavobacteriia</taxon>
        <taxon>Flavobacteriales</taxon>
        <taxon>Flavobacteriaceae</taxon>
        <taxon>Spongiivirga</taxon>
    </lineage>
</organism>
<keyword evidence="1" id="KW-0812">Transmembrane</keyword>
<keyword evidence="1" id="KW-1133">Transmembrane helix</keyword>